<dbReference type="HOGENOM" id="CLU_3306554_0_0_4"/>
<reference evidence="2 3" key="1">
    <citation type="journal article" date="2013" name="Genome Biol.">
        <title>Genomic analysis reveals key aspects of prokaryotic symbiosis in the phototrophic consortium "Chlorochromatium aggregatum".</title>
        <authorList>
            <person name="Liu Z."/>
            <person name="Muller J."/>
            <person name="Li T."/>
            <person name="Alvey R.M."/>
            <person name="Vogl K."/>
            <person name="Frigaard N.U."/>
            <person name="Rockwell N.C."/>
            <person name="Boyd E.S."/>
            <person name="Tomsho L.P."/>
            <person name="Schuster S.C."/>
            <person name="Henke P."/>
            <person name="Rohde M."/>
            <person name="Overmann J."/>
            <person name="Bryant D.A."/>
        </authorList>
    </citation>
    <scope>NUCLEOTIDE SEQUENCE [LARGE SCALE GENOMIC DNA]</scope>
    <source>
        <strain evidence="2">CR</strain>
    </source>
</reference>
<evidence type="ECO:0000313" key="3">
    <source>
        <dbReference type="Proteomes" id="UP000017184"/>
    </source>
</evidence>
<dbReference type="Proteomes" id="UP000017184">
    <property type="component" value="Chromosome"/>
</dbReference>
<gene>
    <name evidence="2" type="ORF">Cenrod_2632</name>
</gene>
<proteinExistence type="predicted"/>
<keyword evidence="1" id="KW-1133">Transmembrane helix</keyword>
<keyword evidence="3" id="KW-1185">Reference proteome</keyword>
<keyword evidence="1" id="KW-0472">Membrane</keyword>
<accession>U5NB84</accession>
<keyword evidence="1" id="KW-0812">Transmembrane</keyword>
<evidence type="ECO:0000256" key="1">
    <source>
        <dbReference type="SAM" id="Phobius"/>
    </source>
</evidence>
<dbReference type="STRING" id="946483.Cenrod_2632"/>
<protein>
    <submittedName>
        <fullName evidence="2">Uncharacterized protein</fullName>
    </submittedName>
</protein>
<feature type="transmembrane region" description="Helical" evidence="1">
    <location>
        <begin position="7"/>
        <end position="26"/>
    </location>
</feature>
<dbReference type="AlphaFoldDB" id="U5NB84"/>
<sequence length="39" mass="4608">MLLAVDYWLLAATKLGTLLLFLWYFYPAYKVGHRDFALL</sequence>
<dbReference type="KEGG" id="cbx:Cenrod_2632"/>
<dbReference type="EMBL" id="CP004885">
    <property type="protein sequence ID" value="AGX88682.1"/>
    <property type="molecule type" value="Genomic_DNA"/>
</dbReference>
<name>U5NB84_9BURK</name>
<evidence type="ECO:0000313" key="2">
    <source>
        <dbReference type="EMBL" id="AGX88682.1"/>
    </source>
</evidence>
<organism evidence="2 3">
    <name type="scientific">Candidatus Symbiobacter mobilis CR</name>
    <dbReference type="NCBI Taxonomy" id="946483"/>
    <lineage>
        <taxon>Bacteria</taxon>
        <taxon>Pseudomonadati</taxon>
        <taxon>Pseudomonadota</taxon>
        <taxon>Betaproteobacteria</taxon>
        <taxon>Burkholderiales</taxon>
        <taxon>Comamonadaceae</taxon>
    </lineage>
</organism>